<evidence type="ECO:0000256" key="2">
    <source>
        <dbReference type="ARBA" id="ARBA00010690"/>
    </source>
</evidence>
<keyword evidence="15" id="KW-1185">Reference proteome</keyword>
<organism evidence="14 15">
    <name type="scientific">Sporobacter termitidis DSM 10068</name>
    <dbReference type="NCBI Taxonomy" id="1123282"/>
    <lineage>
        <taxon>Bacteria</taxon>
        <taxon>Bacillati</taxon>
        <taxon>Bacillota</taxon>
        <taxon>Clostridia</taxon>
        <taxon>Eubacteriales</taxon>
        <taxon>Oscillospiraceae</taxon>
        <taxon>Sporobacter</taxon>
    </lineage>
</organism>
<evidence type="ECO:0000256" key="6">
    <source>
        <dbReference type="ARBA" id="ARBA00022692"/>
    </source>
</evidence>
<evidence type="ECO:0000256" key="9">
    <source>
        <dbReference type="ARBA" id="ARBA00022989"/>
    </source>
</evidence>
<dbReference type="InterPro" id="IPR006136">
    <property type="entry name" value="FlhB"/>
</dbReference>
<feature type="transmembrane region" description="Helical" evidence="12">
    <location>
        <begin position="32"/>
        <end position="49"/>
    </location>
</feature>
<evidence type="ECO:0000256" key="3">
    <source>
        <dbReference type="ARBA" id="ARBA00021622"/>
    </source>
</evidence>
<proteinExistence type="inferred from homology"/>
<evidence type="ECO:0000256" key="8">
    <source>
        <dbReference type="ARBA" id="ARBA00022927"/>
    </source>
</evidence>
<keyword evidence="5 12" id="KW-1003">Cell membrane</keyword>
<feature type="transmembrane region" description="Helical" evidence="12">
    <location>
        <begin position="92"/>
        <end position="113"/>
    </location>
</feature>
<dbReference type="InterPro" id="IPR006135">
    <property type="entry name" value="T3SS_substrate_exporter"/>
</dbReference>
<feature type="region of interest" description="Disordered" evidence="13">
    <location>
        <begin position="1"/>
        <end position="26"/>
    </location>
</feature>
<feature type="transmembrane region" description="Helical" evidence="12">
    <location>
        <begin position="194"/>
        <end position="217"/>
    </location>
</feature>
<dbReference type="AlphaFoldDB" id="A0A1M5W7B8"/>
<dbReference type="OrthoDB" id="9807950at2"/>
<protein>
    <recommendedName>
        <fullName evidence="3 12">Flagellar biosynthetic protein FlhB</fullName>
    </recommendedName>
</protein>
<keyword evidence="7 12" id="KW-1005">Bacterial flagellum biogenesis</keyword>
<keyword evidence="4 12" id="KW-0813">Transport</keyword>
<sequence>MAQGSGEKTEKASPKKRRDTRKKGEVHKSSDMCSAIMLFITFGTLKVGYEGFLRSMRGFSSWLLSDSVIVGNAKNVTASSVVLYYKDILNGILPLLLPFMLIVMIGGAVVHVVQTGPMFITEKLKPDFKKINPINGFKRIFSSASLVELGKSIFKIVILGYIVYSYFSSALKSFANMIYSDVGAAFSKVLSTSFSMGIMIGLALIAFSAVDVLYQWWKFEKDIRMTKQEVKEENKQLEGDPQIKAKIRQKQRRMSAQRMMKNLPDATVVVTNPDHFAVALRYDDELDKAPVVIAKGQDYLAQRIKKKAKELDIAIVENKPVARALYAACEVGHEIPPELYQAIADILIYVYKAIKA</sequence>
<dbReference type="Proteomes" id="UP000183995">
    <property type="component" value="Unassembled WGS sequence"/>
</dbReference>
<name>A0A1M5W7B8_9FIRM</name>
<evidence type="ECO:0000256" key="11">
    <source>
        <dbReference type="ARBA" id="ARBA00023225"/>
    </source>
</evidence>
<dbReference type="PANTHER" id="PTHR30531:SF12">
    <property type="entry name" value="FLAGELLAR BIOSYNTHETIC PROTEIN FLHB"/>
    <property type="match status" value="1"/>
</dbReference>
<evidence type="ECO:0000256" key="13">
    <source>
        <dbReference type="SAM" id="MobiDB-lite"/>
    </source>
</evidence>
<keyword evidence="11 12" id="KW-1006">Bacterial flagellum protein export</keyword>
<dbReference type="InterPro" id="IPR029025">
    <property type="entry name" value="T3SS_substrate_exporter_C"/>
</dbReference>
<dbReference type="EMBL" id="FQXV01000003">
    <property type="protein sequence ID" value="SHH83377.1"/>
    <property type="molecule type" value="Genomic_DNA"/>
</dbReference>
<keyword evidence="14" id="KW-0966">Cell projection</keyword>
<reference evidence="14 15" key="1">
    <citation type="submission" date="2016-11" db="EMBL/GenBank/DDBJ databases">
        <authorList>
            <person name="Jaros S."/>
            <person name="Januszkiewicz K."/>
            <person name="Wedrychowicz H."/>
        </authorList>
    </citation>
    <scope>NUCLEOTIDE SEQUENCE [LARGE SCALE GENOMIC DNA]</scope>
    <source>
        <strain evidence="14 15">DSM 10068</strain>
    </source>
</reference>
<dbReference type="GO" id="GO:0009306">
    <property type="term" value="P:protein secretion"/>
    <property type="evidence" value="ECO:0007669"/>
    <property type="project" value="InterPro"/>
</dbReference>
<dbReference type="NCBIfam" id="TIGR00328">
    <property type="entry name" value="flhB"/>
    <property type="match status" value="1"/>
</dbReference>
<dbReference type="GO" id="GO:0044780">
    <property type="term" value="P:bacterial-type flagellum assembly"/>
    <property type="evidence" value="ECO:0007669"/>
    <property type="project" value="InterPro"/>
</dbReference>
<gene>
    <name evidence="12" type="primary">flhB</name>
    <name evidence="14" type="ORF">SAMN02745823_01104</name>
</gene>
<keyword evidence="14" id="KW-0969">Cilium</keyword>
<accession>A0A1M5W7B8</accession>
<keyword evidence="9 12" id="KW-1133">Transmembrane helix</keyword>
<dbReference type="Gene3D" id="3.40.1690.10">
    <property type="entry name" value="secretion proteins EscU"/>
    <property type="match status" value="1"/>
</dbReference>
<dbReference type="RefSeq" id="WP_073076662.1">
    <property type="nucleotide sequence ID" value="NZ_FQXV01000003.1"/>
</dbReference>
<evidence type="ECO:0000256" key="4">
    <source>
        <dbReference type="ARBA" id="ARBA00022448"/>
    </source>
</evidence>
<comment type="function">
    <text evidence="12">Required for formation of the rod structure in the basal body of the flagellar apparatus. Together with FliI and FliH, may constitute the export apparatus of flagellin.</text>
</comment>
<dbReference type="Pfam" id="PF01312">
    <property type="entry name" value="Bac_export_2"/>
    <property type="match status" value="1"/>
</dbReference>
<comment type="subcellular location">
    <subcellularLocation>
        <location evidence="1">Cell membrane</location>
        <topology evidence="1">Multi-pass membrane protein</topology>
    </subcellularLocation>
</comment>
<evidence type="ECO:0000256" key="1">
    <source>
        <dbReference type="ARBA" id="ARBA00004651"/>
    </source>
</evidence>
<evidence type="ECO:0000256" key="12">
    <source>
        <dbReference type="RuleBase" id="RU364091"/>
    </source>
</evidence>
<evidence type="ECO:0000256" key="7">
    <source>
        <dbReference type="ARBA" id="ARBA00022795"/>
    </source>
</evidence>
<evidence type="ECO:0000313" key="15">
    <source>
        <dbReference type="Proteomes" id="UP000183995"/>
    </source>
</evidence>
<keyword evidence="6 12" id="KW-0812">Transmembrane</keyword>
<dbReference type="PANTHER" id="PTHR30531">
    <property type="entry name" value="FLAGELLAR BIOSYNTHETIC PROTEIN FLHB"/>
    <property type="match status" value="1"/>
</dbReference>
<feature type="transmembrane region" description="Helical" evidence="12">
    <location>
        <begin position="153"/>
        <end position="174"/>
    </location>
</feature>
<dbReference type="SUPFAM" id="SSF160544">
    <property type="entry name" value="EscU C-terminal domain-like"/>
    <property type="match status" value="1"/>
</dbReference>
<evidence type="ECO:0000256" key="10">
    <source>
        <dbReference type="ARBA" id="ARBA00023136"/>
    </source>
</evidence>
<dbReference type="STRING" id="1123282.SAMN02745823_01104"/>
<dbReference type="PRINTS" id="PR00950">
    <property type="entry name" value="TYPE3IMSPROT"/>
</dbReference>
<evidence type="ECO:0000256" key="5">
    <source>
        <dbReference type="ARBA" id="ARBA00022475"/>
    </source>
</evidence>
<keyword evidence="14" id="KW-0282">Flagellum</keyword>
<evidence type="ECO:0000313" key="14">
    <source>
        <dbReference type="EMBL" id="SHH83377.1"/>
    </source>
</evidence>
<keyword evidence="8 12" id="KW-0653">Protein transport</keyword>
<dbReference type="GO" id="GO:0005886">
    <property type="term" value="C:plasma membrane"/>
    <property type="evidence" value="ECO:0007669"/>
    <property type="project" value="UniProtKB-SubCell"/>
</dbReference>
<dbReference type="Gene3D" id="6.10.250.2080">
    <property type="match status" value="1"/>
</dbReference>
<keyword evidence="10 12" id="KW-0472">Membrane</keyword>
<comment type="similarity">
    <text evidence="2 12">Belongs to the type III secretion exporter family.</text>
</comment>